<dbReference type="SUPFAM" id="SSF53756">
    <property type="entry name" value="UDP-Glycosyltransferase/glycogen phosphorylase"/>
    <property type="match status" value="1"/>
</dbReference>
<dbReference type="InterPro" id="IPR001296">
    <property type="entry name" value="Glyco_trans_1"/>
</dbReference>
<keyword evidence="4" id="KW-1185">Reference proteome</keyword>
<evidence type="ECO:0000259" key="1">
    <source>
        <dbReference type="Pfam" id="PF00534"/>
    </source>
</evidence>
<dbReference type="InterPro" id="IPR028098">
    <property type="entry name" value="Glyco_trans_4-like_N"/>
</dbReference>
<dbReference type="AlphaFoldDB" id="A0A1T2XKI4"/>
<evidence type="ECO:0000259" key="2">
    <source>
        <dbReference type="Pfam" id="PF13439"/>
    </source>
</evidence>
<dbReference type="RefSeq" id="WP_078497551.1">
    <property type="nucleotide sequence ID" value="NZ_MSZX01000002.1"/>
</dbReference>
<reference evidence="3 4" key="1">
    <citation type="submission" date="2017-01" db="EMBL/GenBank/DDBJ databases">
        <title>Genome analysis of Paenibacillus selenitrireducens ES3-24.</title>
        <authorList>
            <person name="Xu D."/>
            <person name="Yao R."/>
            <person name="Zheng S."/>
        </authorList>
    </citation>
    <scope>NUCLEOTIDE SEQUENCE [LARGE SCALE GENOMIC DNA]</scope>
    <source>
        <strain evidence="3 4">ES3-24</strain>
    </source>
</reference>
<protein>
    <submittedName>
        <fullName evidence="3">Glycosyl transferase family 1</fullName>
    </submittedName>
</protein>
<feature type="domain" description="Glycosyltransferase subfamily 4-like N-terminal" evidence="2">
    <location>
        <begin position="95"/>
        <end position="167"/>
    </location>
</feature>
<dbReference type="OrthoDB" id="9813214at2"/>
<dbReference type="GO" id="GO:0016757">
    <property type="term" value="F:glycosyltransferase activity"/>
    <property type="evidence" value="ECO:0007669"/>
    <property type="project" value="InterPro"/>
</dbReference>
<dbReference type="STRING" id="1324314.BVG16_05525"/>
<dbReference type="Pfam" id="PF13439">
    <property type="entry name" value="Glyco_transf_4"/>
    <property type="match status" value="1"/>
</dbReference>
<name>A0A1T2XKI4_9BACL</name>
<dbReference type="Proteomes" id="UP000190188">
    <property type="component" value="Unassembled WGS sequence"/>
</dbReference>
<organism evidence="3 4">
    <name type="scientific">Paenibacillus selenitireducens</name>
    <dbReference type="NCBI Taxonomy" id="1324314"/>
    <lineage>
        <taxon>Bacteria</taxon>
        <taxon>Bacillati</taxon>
        <taxon>Bacillota</taxon>
        <taxon>Bacilli</taxon>
        <taxon>Bacillales</taxon>
        <taxon>Paenibacillaceae</taxon>
        <taxon>Paenibacillus</taxon>
    </lineage>
</organism>
<feature type="domain" description="Glycosyl transferase family 1" evidence="1">
    <location>
        <begin position="178"/>
        <end position="358"/>
    </location>
</feature>
<accession>A0A1T2XKI4</accession>
<dbReference type="PANTHER" id="PTHR46401">
    <property type="entry name" value="GLYCOSYLTRANSFERASE WBBK-RELATED"/>
    <property type="match status" value="1"/>
</dbReference>
<dbReference type="PANTHER" id="PTHR46401:SF8">
    <property type="entry name" value="BLL6006 PROTEIN"/>
    <property type="match status" value="1"/>
</dbReference>
<evidence type="ECO:0000313" key="3">
    <source>
        <dbReference type="EMBL" id="OPA80203.1"/>
    </source>
</evidence>
<keyword evidence="3" id="KW-0808">Transferase</keyword>
<comment type="caution">
    <text evidence="3">The sequence shown here is derived from an EMBL/GenBank/DDBJ whole genome shotgun (WGS) entry which is preliminary data.</text>
</comment>
<gene>
    <name evidence="3" type="ORF">BVG16_05525</name>
</gene>
<evidence type="ECO:0000313" key="4">
    <source>
        <dbReference type="Proteomes" id="UP000190188"/>
    </source>
</evidence>
<sequence>MRILIWCTTMSFGGGTRLLSNLLPAIARQDDMELIRLVVSSQMQAIAPFDELGHTCANIEIAYFDGDIQSPEGTSFYHDCHVVYYFWPHQMKFKPINRPTICTYHDTTILDFVPPFTTGTYIRNYWKSSKEWLEHTTSVIVPSNYVRDRIISHFGSHCQATVIPYAIAPNDVSSGSIRPEIAAKLPPDYIVYPANTSPHKNHYNLLLAYSRFSQRKRLPLVLFGYHTDLLICEPPNWPEVPSIATLVSLIRRTGLRVGEDFYALGYLSDQDIMPVIRGAKALIMPTLSEGGGLPVFEALRLKVPVLCSDIPVMREHLDHWNTTEKVAWFDPESPDSIAGAIEQFVANYDHYKAIADQAVLHAENWDDLARKYIHVFRRSYLKYYGQM</sequence>
<dbReference type="EMBL" id="MSZX01000002">
    <property type="protein sequence ID" value="OPA80203.1"/>
    <property type="molecule type" value="Genomic_DNA"/>
</dbReference>
<proteinExistence type="predicted"/>
<dbReference type="Gene3D" id="3.40.50.2000">
    <property type="entry name" value="Glycogen Phosphorylase B"/>
    <property type="match status" value="2"/>
</dbReference>
<dbReference type="Pfam" id="PF00534">
    <property type="entry name" value="Glycos_transf_1"/>
    <property type="match status" value="1"/>
</dbReference>